<comment type="caution">
    <text evidence="1">The sequence shown here is derived from an EMBL/GenBank/DDBJ whole genome shotgun (WGS) entry which is preliminary data.</text>
</comment>
<sequence>MAALLLATAAPAAAQPAAATAGHWDEAMPAGANYQTAAFRLWLPQGSGAVRAALVLVPGSNGDGRGAVDDPEWQAFATREHVALIGVQFADKPPRGFIEQYIDVKRGSGDALLTAIARLGATAGHAELATAPLLLWGMSAGGEFNYEFTAWKPERVAAFIVNKGGVYYSGILGDVARSTPGLFFAGEADMPSRTGIVSGLFLMNRRAGALWGYVQEKGLAHVEGHSPALARTFFSEVLAQRLGRGDGPLKALTQDSGFIGDPRTGAVRPARPGETADQTSAWLPSAAAAQAWAAVVTAPAPATAAK</sequence>
<dbReference type="EMBL" id="JAHKRT010000003">
    <property type="protein sequence ID" value="MBU3077475.1"/>
    <property type="molecule type" value="Genomic_DNA"/>
</dbReference>
<organism evidence="1 2">
    <name type="scientific">Sphingomonas quercus</name>
    <dbReference type="NCBI Taxonomy" id="2842451"/>
    <lineage>
        <taxon>Bacteria</taxon>
        <taxon>Pseudomonadati</taxon>
        <taxon>Pseudomonadota</taxon>
        <taxon>Alphaproteobacteria</taxon>
        <taxon>Sphingomonadales</taxon>
        <taxon>Sphingomonadaceae</taxon>
        <taxon>Sphingomonas</taxon>
    </lineage>
</organism>
<keyword evidence="2" id="KW-1185">Reference proteome</keyword>
<proteinExistence type="predicted"/>
<reference evidence="1 2" key="1">
    <citation type="submission" date="2021-06" db="EMBL/GenBank/DDBJ databases">
        <title>Sphingomonas sp. XMGL2, whole genome shotgun sequencing project.</title>
        <authorList>
            <person name="Zhao G."/>
            <person name="Shen L."/>
        </authorList>
    </citation>
    <scope>NUCLEOTIDE SEQUENCE [LARGE SCALE GENOMIC DNA]</scope>
    <source>
        <strain evidence="1 2">XMGL2</strain>
    </source>
</reference>
<accession>A0ABS6BGP9</accession>
<evidence type="ECO:0008006" key="3">
    <source>
        <dbReference type="Google" id="ProtNLM"/>
    </source>
</evidence>
<name>A0ABS6BGP9_9SPHN</name>
<dbReference type="RefSeq" id="WP_216321991.1">
    <property type="nucleotide sequence ID" value="NZ_JAHKRT010000003.1"/>
</dbReference>
<protein>
    <recommendedName>
        <fullName evidence="3">Alpha/beta hydrolase</fullName>
    </recommendedName>
</protein>
<evidence type="ECO:0000313" key="2">
    <source>
        <dbReference type="Proteomes" id="UP000776276"/>
    </source>
</evidence>
<dbReference type="Proteomes" id="UP000776276">
    <property type="component" value="Unassembled WGS sequence"/>
</dbReference>
<evidence type="ECO:0000313" key="1">
    <source>
        <dbReference type="EMBL" id="MBU3077475.1"/>
    </source>
</evidence>
<gene>
    <name evidence="1" type="ORF">KOF26_06300</name>
</gene>